<evidence type="ECO:0000259" key="3">
    <source>
        <dbReference type="PROSITE" id="PS51186"/>
    </source>
</evidence>
<keyword evidence="1 4" id="KW-0808">Transferase</keyword>
<dbReference type="PROSITE" id="PS51186">
    <property type="entry name" value="GNAT"/>
    <property type="match status" value="1"/>
</dbReference>
<evidence type="ECO:0000256" key="2">
    <source>
        <dbReference type="ARBA" id="ARBA00023315"/>
    </source>
</evidence>
<dbReference type="GO" id="GO:0016747">
    <property type="term" value="F:acyltransferase activity, transferring groups other than amino-acyl groups"/>
    <property type="evidence" value="ECO:0007669"/>
    <property type="project" value="InterPro"/>
</dbReference>
<sequence length="151" mass="16871">MTGIVFRTGTPTDIDTLVPVVRDFHADEGIPWDEASLRTALADLLAHPHHGRLLLVERNGVFAGYLVIGFCFSLEFGGRFGLLDELYLLPQARGGGLGRRALEEAADLCRREGLRALRLEVDNDNTRAQGVYLQNGYAAHPRQLMTRWLDR</sequence>
<organism evidence="4 5">
    <name type="scientific">Luteimonas aestuarii</name>
    <dbReference type="NCBI Taxonomy" id="453837"/>
    <lineage>
        <taxon>Bacteria</taxon>
        <taxon>Pseudomonadati</taxon>
        <taxon>Pseudomonadota</taxon>
        <taxon>Gammaproteobacteria</taxon>
        <taxon>Lysobacterales</taxon>
        <taxon>Lysobacteraceae</taxon>
        <taxon>Luteimonas</taxon>
    </lineage>
</organism>
<evidence type="ECO:0000313" key="4">
    <source>
        <dbReference type="EMBL" id="TDK22313.1"/>
    </source>
</evidence>
<evidence type="ECO:0000313" key="5">
    <source>
        <dbReference type="Proteomes" id="UP000294796"/>
    </source>
</evidence>
<feature type="domain" description="N-acetyltransferase" evidence="3">
    <location>
        <begin position="4"/>
        <end position="151"/>
    </location>
</feature>
<keyword evidence="5" id="KW-1185">Reference proteome</keyword>
<dbReference type="OrthoDB" id="193056at2"/>
<protein>
    <submittedName>
        <fullName evidence="4">GNAT family N-acetyltransferase</fullName>
    </submittedName>
</protein>
<reference evidence="4 5" key="1">
    <citation type="submission" date="2019-03" db="EMBL/GenBank/DDBJ databases">
        <title>Luteimonas zhaokaii sp.nov., isolated from the rectal contents of Plateau pika in Yushu, Qinghai Province, China.</title>
        <authorList>
            <person name="Zhang G."/>
        </authorList>
    </citation>
    <scope>NUCLEOTIDE SEQUENCE [LARGE SCALE GENOMIC DNA]</scope>
    <source>
        <strain evidence="4 5">B9</strain>
    </source>
</reference>
<dbReference type="CDD" id="cd04301">
    <property type="entry name" value="NAT_SF"/>
    <property type="match status" value="1"/>
</dbReference>
<keyword evidence="2" id="KW-0012">Acyltransferase</keyword>
<dbReference type="InterPro" id="IPR050832">
    <property type="entry name" value="Bact_Acetyltransf"/>
</dbReference>
<name>A0A4V6PLL8_9GAMM</name>
<dbReference type="Proteomes" id="UP000294796">
    <property type="component" value="Unassembled WGS sequence"/>
</dbReference>
<gene>
    <name evidence="4" type="ORF">E2F46_14085</name>
</gene>
<dbReference type="EMBL" id="SMTF01000014">
    <property type="protein sequence ID" value="TDK22313.1"/>
    <property type="molecule type" value="Genomic_DNA"/>
</dbReference>
<dbReference type="RefSeq" id="WP_133323172.1">
    <property type="nucleotide sequence ID" value="NZ_SMTF01000014.1"/>
</dbReference>
<dbReference type="SUPFAM" id="SSF55729">
    <property type="entry name" value="Acyl-CoA N-acyltransferases (Nat)"/>
    <property type="match status" value="1"/>
</dbReference>
<comment type="caution">
    <text evidence="4">The sequence shown here is derived from an EMBL/GenBank/DDBJ whole genome shotgun (WGS) entry which is preliminary data.</text>
</comment>
<dbReference type="InterPro" id="IPR016181">
    <property type="entry name" value="Acyl_CoA_acyltransferase"/>
</dbReference>
<dbReference type="Pfam" id="PF00583">
    <property type="entry name" value="Acetyltransf_1"/>
    <property type="match status" value="1"/>
</dbReference>
<dbReference type="AlphaFoldDB" id="A0A4V6PLL8"/>
<dbReference type="InterPro" id="IPR000182">
    <property type="entry name" value="GNAT_dom"/>
</dbReference>
<proteinExistence type="predicted"/>
<dbReference type="PANTHER" id="PTHR43877:SF2">
    <property type="entry name" value="AMINOALKYLPHOSPHONATE N-ACETYLTRANSFERASE-RELATED"/>
    <property type="match status" value="1"/>
</dbReference>
<dbReference type="PANTHER" id="PTHR43877">
    <property type="entry name" value="AMINOALKYLPHOSPHONATE N-ACETYLTRANSFERASE-RELATED-RELATED"/>
    <property type="match status" value="1"/>
</dbReference>
<accession>A0A4V6PLL8</accession>
<evidence type="ECO:0000256" key="1">
    <source>
        <dbReference type="ARBA" id="ARBA00022679"/>
    </source>
</evidence>
<dbReference type="Gene3D" id="3.40.630.30">
    <property type="match status" value="1"/>
</dbReference>